<protein>
    <submittedName>
        <fullName evidence="1">Uncharacterized protein</fullName>
    </submittedName>
</protein>
<proteinExistence type="predicted"/>
<organism evidence="1 2">
    <name type="scientific">Thalassoglobus polymorphus</name>
    <dbReference type="NCBI Taxonomy" id="2527994"/>
    <lineage>
        <taxon>Bacteria</taxon>
        <taxon>Pseudomonadati</taxon>
        <taxon>Planctomycetota</taxon>
        <taxon>Planctomycetia</taxon>
        <taxon>Planctomycetales</taxon>
        <taxon>Planctomycetaceae</taxon>
        <taxon>Thalassoglobus</taxon>
    </lineage>
</organism>
<keyword evidence="2" id="KW-1185">Reference proteome</keyword>
<evidence type="ECO:0000313" key="2">
    <source>
        <dbReference type="Proteomes" id="UP000315724"/>
    </source>
</evidence>
<dbReference type="AlphaFoldDB" id="A0A517QRC1"/>
<dbReference type="KEGG" id="tpol:Mal48_34370"/>
<gene>
    <name evidence="1" type="ORF">Mal48_34370</name>
</gene>
<evidence type="ECO:0000313" key="1">
    <source>
        <dbReference type="EMBL" id="QDT34177.1"/>
    </source>
</evidence>
<reference evidence="1 2" key="1">
    <citation type="submission" date="2019-02" db="EMBL/GenBank/DDBJ databases">
        <title>Deep-cultivation of Planctomycetes and their phenomic and genomic characterization uncovers novel biology.</title>
        <authorList>
            <person name="Wiegand S."/>
            <person name="Jogler M."/>
            <person name="Boedeker C."/>
            <person name="Pinto D."/>
            <person name="Vollmers J."/>
            <person name="Rivas-Marin E."/>
            <person name="Kohn T."/>
            <person name="Peeters S.H."/>
            <person name="Heuer A."/>
            <person name="Rast P."/>
            <person name="Oberbeckmann S."/>
            <person name="Bunk B."/>
            <person name="Jeske O."/>
            <person name="Meyerdierks A."/>
            <person name="Storesund J.E."/>
            <person name="Kallscheuer N."/>
            <person name="Luecker S."/>
            <person name="Lage O.M."/>
            <person name="Pohl T."/>
            <person name="Merkel B.J."/>
            <person name="Hornburger P."/>
            <person name="Mueller R.-W."/>
            <person name="Bruemmer F."/>
            <person name="Labrenz M."/>
            <person name="Spormann A.M."/>
            <person name="Op den Camp H."/>
            <person name="Overmann J."/>
            <person name="Amann R."/>
            <person name="Jetten M.S.M."/>
            <person name="Mascher T."/>
            <person name="Medema M.H."/>
            <person name="Devos D.P."/>
            <person name="Kaster A.-K."/>
            <person name="Ovreas L."/>
            <person name="Rohde M."/>
            <person name="Galperin M.Y."/>
            <person name="Jogler C."/>
        </authorList>
    </citation>
    <scope>NUCLEOTIDE SEQUENCE [LARGE SCALE GENOMIC DNA]</scope>
    <source>
        <strain evidence="1 2">Mal48</strain>
    </source>
</reference>
<dbReference type="Proteomes" id="UP000315724">
    <property type="component" value="Chromosome"/>
</dbReference>
<name>A0A517QRC1_9PLAN</name>
<dbReference type="EMBL" id="CP036267">
    <property type="protein sequence ID" value="QDT34177.1"/>
    <property type="molecule type" value="Genomic_DNA"/>
</dbReference>
<sequence length="76" mass="8662">MASETARLEKEGRDQSWNCLGIAPNEHGRSTSEYTRTLFWGDDLLDILISSALLASDDEILKDVQCRLEFVEERES</sequence>
<accession>A0A517QRC1</accession>